<keyword evidence="1" id="KW-1133">Transmembrane helix</keyword>
<reference evidence="3" key="1">
    <citation type="journal article" date="2019" name="Int. J. Syst. Evol. Microbiol.">
        <title>The Global Catalogue of Microorganisms (GCM) 10K type strain sequencing project: providing services to taxonomists for standard genome sequencing and annotation.</title>
        <authorList>
            <consortium name="The Broad Institute Genomics Platform"/>
            <consortium name="The Broad Institute Genome Sequencing Center for Infectious Disease"/>
            <person name="Wu L."/>
            <person name="Ma J."/>
        </authorList>
    </citation>
    <scope>NUCLEOTIDE SEQUENCE [LARGE SCALE GENOMIC DNA]</scope>
    <source>
        <strain evidence="3">CCUG 37257</strain>
    </source>
</reference>
<dbReference type="Pfam" id="PF14150">
    <property type="entry name" value="YesK"/>
    <property type="match status" value="1"/>
</dbReference>
<feature type="transmembrane region" description="Helical" evidence="1">
    <location>
        <begin position="12"/>
        <end position="29"/>
    </location>
</feature>
<keyword evidence="1" id="KW-0472">Membrane</keyword>
<feature type="transmembrane region" description="Helical" evidence="1">
    <location>
        <begin position="60"/>
        <end position="80"/>
    </location>
</feature>
<dbReference type="EMBL" id="JBHSFT010000016">
    <property type="protein sequence ID" value="MFC4662760.1"/>
    <property type="molecule type" value="Genomic_DNA"/>
</dbReference>
<dbReference type="Proteomes" id="UP001595988">
    <property type="component" value="Unassembled WGS sequence"/>
</dbReference>
<keyword evidence="3" id="KW-1185">Reference proteome</keyword>
<gene>
    <name evidence="2" type="ORF">ACFO3P_11295</name>
</gene>
<keyword evidence="1" id="KW-0812">Transmembrane</keyword>
<organism evidence="2 3">
    <name type="scientific">Oceanobacillus aidingensis</name>
    <dbReference type="NCBI Taxonomy" id="645964"/>
    <lineage>
        <taxon>Bacteria</taxon>
        <taxon>Bacillati</taxon>
        <taxon>Bacillota</taxon>
        <taxon>Bacilli</taxon>
        <taxon>Bacillales</taxon>
        <taxon>Bacillaceae</taxon>
        <taxon>Oceanobacillus</taxon>
    </lineage>
</organism>
<evidence type="ECO:0000313" key="2">
    <source>
        <dbReference type="EMBL" id="MFC4662760.1"/>
    </source>
</evidence>
<sequence length="94" mass="10425">MNGSAEGYIEFFVYVIGMGIVIFLLSMLLKEKRIILPLITCLLSFLLILASFFVTDGWQGLGLLFIGACALLASILNILLMAGTTWYKSKNEKE</sequence>
<dbReference type="RefSeq" id="WP_193064004.1">
    <property type="nucleotide sequence ID" value="NZ_JBHSFT010000016.1"/>
</dbReference>
<evidence type="ECO:0000313" key="3">
    <source>
        <dbReference type="Proteomes" id="UP001595988"/>
    </source>
</evidence>
<name>A0ABV9JY77_9BACI</name>
<protein>
    <submittedName>
        <fullName evidence="2">YesK family protein</fullName>
    </submittedName>
</protein>
<accession>A0ABV9JY77</accession>
<proteinExistence type="predicted"/>
<feature type="transmembrane region" description="Helical" evidence="1">
    <location>
        <begin position="34"/>
        <end position="54"/>
    </location>
</feature>
<evidence type="ECO:0000256" key="1">
    <source>
        <dbReference type="SAM" id="Phobius"/>
    </source>
</evidence>
<comment type="caution">
    <text evidence="2">The sequence shown here is derived from an EMBL/GenBank/DDBJ whole genome shotgun (WGS) entry which is preliminary data.</text>
</comment>
<dbReference type="InterPro" id="IPR025434">
    <property type="entry name" value="YesK-like"/>
</dbReference>